<evidence type="ECO:0000313" key="2">
    <source>
        <dbReference type="Proteomes" id="UP001396334"/>
    </source>
</evidence>
<accession>A0ABR2SZU8</accession>
<comment type="caution">
    <text evidence="1">The sequence shown here is derived from an EMBL/GenBank/DDBJ whole genome shotgun (WGS) entry which is preliminary data.</text>
</comment>
<evidence type="ECO:0000313" key="1">
    <source>
        <dbReference type="EMBL" id="KAK9030546.1"/>
    </source>
</evidence>
<proteinExistence type="predicted"/>
<dbReference type="Proteomes" id="UP001396334">
    <property type="component" value="Unassembled WGS sequence"/>
</dbReference>
<protein>
    <recommendedName>
        <fullName evidence="3">RNase H type-1 domain-containing protein</fullName>
    </recommendedName>
</protein>
<dbReference type="EMBL" id="JBBPBN010000010">
    <property type="protein sequence ID" value="KAK9030546.1"/>
    <property type="molecule type" value="Genomic_DNA"/>
</dbReference>
<sequence length="117" mass="12934">MMCWFMGIGAWGGSALVSSIYRLLSVDWVVAIKHVGREMNRVVDFLAKRDRSMSMAPAVFFLAPEDIVELVGEKQREGSEDAELVVCHSPRCRLLRMGLVEVGLAAGVSFQTYGLVL</sequence>
<organism evidence="1 2">
    <name type="scientific">Hibiscus sabdariffa</name>
    <name type="common">roselle</name>
    <dbReference type="NCBI Taxonomy" id="183260"/>
    <lineage>
        <taxon>Eukaryota</taxon>
        <taxon>Viridiplantae</taxon>
        <taxon>Streptophyta</taxon>
        <taxon>Embryophyta</taxon>
        <taxon>Tracheophyta</taxon>
        <taxon>Spermatophyta</taxon>
        <taxon>Magnoliopsida</taxon>
        <taxon>eudicotyledons</taxon>
        <taxon>Gunneridae</taxon>
        <taxon>Pentapetalae</taxon>
        <taxon>rosids</taxon>
        <taxon>malvids</taxon>
        <taxon>Malvales</taxon>
        <taxon>Malvaceae</taxon>
        <taxon>Malvoideae</taxon>
        <taxon>Hibiscus</taxon>
    </lineage>
</organism>
<gene>
    <name evidence="1" type="ORF">V6N11_031970</name>
</gene>
<name>A0ABR2SZU8_9ROSI</name>
<reference evidence="1 2" key="1">
    <citation type="journal article" date="2024" name="G3 (Bethesda)">
        <title>Genome assembly of Hibiscus sabdariffa L. provides insights into metabolisms of medicinal natural products.</title>
        <authorList>
            <person name="Kim T."/>
        </authorList>
    </citation>
    <scope>NUCLEOTIDE SEQUENCE [LARGE SCALE GENOMIC DNA]</scope>
    <source>
        <strain evidence="1">TK-2024</strain>
        <tissue evidence="1">Old leaves</tissue>
    </source>
</reference>
<keyword evidence="2" id="KW-1185">Reference proteome</keyword>
<evidence type="ECO:0008006" key="3">
    <source>
        <dbReference type="Google" id="ProtNLM"/>
    </source>
</evidence>